<feature type="domain" description="M23ase beta-sheet core" evidence="4">
    <location>
        <begin position="303"/>
        <end position="405"/>
    </location>
</feature>
<reference evidence="5 6" key="1">
    <citation type="journal article" date="2015" name="Nature">
        <title>rRNA introns, odd ribosomes, and small enigmatic genomes across a large radiation of phyla.</title>
        <authorList>
            <person name="Brown C.T."/>
            <person name="Hug L.A."/>
            <person name="Thomas B.C."/>
            <person name="Sharon I."/>
            <person name="Castelle C.J."/>
            <person name="Singh A."/>
            <person name="Wilkins M.J."/>
            <person name="Williams K.H."/>
            <person name="Banfield J.F."/>
        </authorList>
    </citation>
    <scope>NUCLEOTIDE SEQUENCE [LARGE SCALE GENOMIC DNA]</scope>
</reference>
<dbReference type="Pfam" id="PF01551">
    <property type="entry name" value="Peptidase_M23"/>
    <property type="match status" value="1"/>
</dbReference>
<keyword evidence="2" id="KW-0175">Coiled coil</keyword>
<dbReference type="Gene3D" id="6.10.250.3150">
    <property type="match status" value="1"/>
</dbReference>
<keyword evidence="1 3" id="KW-0732">Signal</keyword>
<dbReference type="InterPro" id="IPR016047">
    <property type="entry name" value="M23ase_b-sheet_dom"/>
</dbReference>
<feature type="chain" id="PRO_5002534636" evidence="3">
    <location>
        <begin position="23"/>
        <end position="410"/>
    </location>
</feature>
<protein>
    <submittedName>
        <fullName evidence="5">Peptidase, M23/M37 family</fullName>
    </submittedName>
</protein>
<dbReference type="EMBL" id="LBZW01000028">
    <property type="protein sequence ID" value="KKR78721.1"/>
    <property type="molecule type" value="Genomic_DNA"/>
</dbReference>
<proteinExistence type="predicted"/>
<gene>
    <name evidence="5" type="ORF">UU24_C0028G0006</name>
</gene>
<evidence type="ECO:0000256" key="1">
    <source>
        <dbReference type="ARBA" id="ARBA00022729"/>
    </source>
</evidence>
<evidence type="ECO:0000256" key="2">
    <source>
        <dbReference type="SAM" id="Coils"/>
    </source>
</evidence>
<comment type="caution">
    <text evidence="5">The sequence shown here is derived from an EMBL/GenBank/DDBJ whole genome shotgun (WGS) entry which is preliminary data.</text>
</comment>
<dbReference type="CDD" id="cd12797">
    <property type="entry name" value="M23_peptidase"/>
    <property type="match status" value="1"/>
</dbReference>
<dbReference type="InterPro" id="IPR050570">
    <property type="entry name" value="Cell_wall_metabolism_enzyme"/>
</dbReference>
<dbReference type="GO" id="GO:0004222">
    <property type="term" value="F:metalloendopeptidase activity"/>
    <property type="evidence" value="ECO:0007669"/>
    <property type="project" value="TreeGrafter"/>
</dbReference>
<dbReference type="PANTHER" id="PTHR21666">
    <property type="entry name" value="PEPTIDASE-RELATED"/>
    <property type="match status" value="1"/>
</dbReference>
<evidence type="ECO:0000259" key="4">
    <source>
        <dbReference type="Pfam" id="PF01551"/>
    </source>
</evidence>
<feature type="coiled-coil region" evidence="2">
    <location>
        <begin position="165"/>
        <end position="213"/>
    </location>
</feature>
<name>A0A0G0TV98_9BACT</name>
<organism evidence="5 6">
    <name type="scientific">Candidatus Nomurabacteria bacterium GW2011_GWA2_40_9</name>
    <dbReference type="NCBI Taxonomy" id="1618734"/>
    <lineage>
        <taxon>Bacteria</taxon>
        <taxon>Candidatus Nomuraibacteriota</taxon>
    </lineage>
</organism>
<feature type="coiled-coil region" evidence="2">
    <location>
        <begin position="31"/>
        <end position="128"/>
    </location>
</feature>
<feature type="signal peptide" evidence="3">
    <location>
        <begin position="1"/>
        <end position="22"/>
    </location>
</feature>
<evidence type="ECO:0000313" key="5">
    <source>
        <dbReference type="EMBL" id="KKR78721.1"/>
    </source>
</evidence>
<dbReference type="PANTHER" id="PTHR21666:SF289">
    <property type="entry name" value="L-ALA--D-GLU ENDOPEPTIDASE"/>
    <property type="match status" value="1"/>
</dbReference>
<evidence type="ECO:0000256" key="3">
    <source>
        <dbReference type="SAM" id="SignalP"/>
    </source>
</evidence>
<dbReference type="InterPro" id="IPR011055">
    <property type="entry name" value="Dup_hybrid_motif"/>
</dbReference>
<sequence>MNILILALIILANFLMPLNLKAQDGQGADLIEQLDPEIQRLKDEIQNYQDQLDEITKQRQAYENSIKAKSQEITNLRNQTAILNDSIAKIVLEIQTTQLQVEKTNLEIENIQLEIDHKQQEMANQKLKMADVITTIDRMDRKKSYLEILVLKGSLGSFFKEVNELQVLEQSLNEDLSVLSELKQQLDTKKDNLEKRREQLDSLKDKLESNGERLGIDKRAKDTLLIQTQGQEASFQKLLEEVKAEQAQINADIQNLEVQARRRLLENEGVLPNDDGFIWPVASRKITAYFHDPDYPFRYIFEHPAVDIGSTPQGTPVRAARSGYVARVKFDGNSSYGYILIVHTGGLSTVYGHISKPYVNEDDFVVQGEVIALSGGNPGTPGSGRLTTASHLHFEIRLNGIPVDPLKYLP</sequence>
<dbReference type="SUPFAM" id="SSF51261">
    <property type="entry name" value="Duplicated hybrid motif"/>
    <property type="match status" value="1"/>
</dbReference>
<evidence type="ECO:0000313" key="6">
    <source>
        <dbReference type="Proteomes" id="UP000034749"/>
    </source>
</evidence>
<dbReference type="Gene3D" id="2.70.70.10">
    <property type="entry name" value="Glucose Permease (Domain IIA)"/>
    <property type="match status" value="1"/>
</dbReference>
<dbReference type="AlphaFoldDB" id="A0A0G0TV98"/>
<dbReference type="Proteomes" id="UP000034749">
    <property type="component" value="Unassembled WGS sequence"/>
</dbReference>
<accession>A0A0G0TV98</accession>